<dbReference type="PRINTS" id="PR00038">
    <property type="entry name" value="HTHLUXR"/>
</dbReference>
<keyword evidence="1 5" id="KW-0597">Phosphoprotein</keyword>
<proteinExistence type="predicted"/>
<dbReference type="InterPro" id="IPR036388">
    <property type="entry name" value="WH-like_DNA-bd_sf"/>
</dbReference>
<reference evidence="8 9" key="1">
    <citation type="submission" date="2018-03" db="EMBL/GenBank/DDBJ databases">
        <title>Comparative analysis of microorganisms from saline springs in Andes Mountain Range, Colombia.</title>
        <authorList>
            <person name="Rubin E."/>
        </authorList>
    </citation>
    <scope>NUCLEOTIDE SEQUENCE [LARGE SCALE GENOMIC DNA]</scope>
    <source>
        <strain evidence="8 9">CG 23</strain>
    </source>
</reference>
<dbReference type="Proteomes" id="UP000239895">
    <property type="component" value="Unassembled WGS sequence"/>
</dbReference>
<keyword evidence="3" id="KW-0238">DNA-binding</keyword>
<evidence type="ECO:0000313" key="9">
    <source>
        <dbReference type="Proteomes" id="UP000239895"/>
    </source>
</evidence>
<dbReference type="Gene3D" id="1.10.10.10">
    <property type="entry name" value="Winged helix-like DNA-binding domain superfamily/Winged helix DNA-binding domain"/>
    <property type="match status" value="1"/>
</dbReference>
<keyword evidence="2" id="KW-0805">Transcription regulation</keyword>
<dbReference type="InterPro" id="IPR039420">
    <property type="entry name" value="WalR-like"/>
</dbReference>
<evidence type="ECO:0000256" key="4">
    <source>
        <dbReference type="ARBA" id="ARBA00023163"/>
    </source>
</evidence>
<dbReference type="InterPro" id="IPR000792">
    <property type="entry name" value="Tscrpt_reg_LuxR_C"/>
</dbReference>
<comment type="caution">
    <text evidence="8">The sequence shown here is derived from an EMBL/GenBank/DDBJ whole genome shotgun (WGS) entry which is preliminary data.</text>
</comment>
<dbReference type="SMART" id="SM00421">
    <property type="entry name" value="HTH_LUXR"/>
    <property type="match status" value="1"/>
</dbReference>
<evidence type="ECO:0000256" key="5">
    <source>
        <dbReference type="PROSITE-ProRule" id="PRU00169"/>
    </source>
</evidence>
<dbReference type="PROSITE" id="PS50043">
    <property type="entry name" value="HTH_LUXR_2"/>
    <property type="match status" value="1"/>
</dbReference>
<dbReference type="CDD" id="cd17535">
    <property type="entry name" value="REC_NarL-like"/>
    <property type="match status" value="1"/>
</dbReference>
<evidence type="ECO:0000256" key="3">
    <source>
        <dbReference type="ARBA" id="ARBA00023125"/>
    </source>
</evidence>
<evidence type="ECO:0000256" key="1">
    <source>
        <dbReference type="ARBA" id="ARBA00022553"/>
    </source>
</evidence>
<dbReference type="SUPFAM" id="SSF52172">
    <property type="entry name" value="CheY-like"/>
    <property type="match status" value="1"/>
</dbReference>
<name>A0ABX5EJW8_9MICO</name>
<sequence length="222" mass="23241">MSQVGSTVGPVVRVLVVDDDTMVRSFLRQILTKRGIDVVAEASDGDEVVPAVQAHHPDVVLMDLRMERMDGVRATAAVVALPDPPGVVAMTSFDTESTILDAVHAGAAGFLAKDAGPDELVAAVQAVASGDGALSARAARVVMEQVAAAPTARGQREAQEMLARLTDRELEIAHCAAEGLSNIEIAARLFMGEATVKTHLSKACQKLGTNRVRLAVLVDRAG</sequence>
<keyword evidence="4" id="KW-0804">Transcription</keyword>
<dbReference type="PANTHER" id="PTHR43214">
    <property type="entry name" value="TWO-COMPONENT RESPONSE REGULATOR"/>
    <property type="match status" value="1"/>
</dbReference>
<dbReference type="InterPro" id="IPR001789">
    <property type="entry name" value="Sig_transdc_resp-reg_receiver"/>
</dbReference>
<keyword evidence="9" id="KW-1185">Reference proteome</keyword>
<accession>A0ABX5EJW8</accession>
<gene>
    <name evidence="8" type="ORF">BCL65_102148</name>
</gene>
<evidence type="ECO:0000259" key="7">
    <source>
        <dbReference type="PROSITE" id="PS50110"/>
    </source>
</evidence>
<evidence type="ECO:0000313" key="8">
    <source>
        <dbReference type="EMBL" id="PRZ08606.1"/>
    </source>
</evidence>
<dbReference type="Pfam" id="PF00072">
    <property type="entry name" value="Response_reg"/>
    <property type="match status" value="1"/>
</dbReference>
<dbReference type="PANTHER" id="PTHR43214:SF24">
    <property type="entry name" value="TRANSCRIPTIONAL REGULATORY PROTEIN NARL-RELATED"/>
    <property type="match status" value="1"/>
</dbReference>
<dbReference type="Gene3D" id="3.40.50.2300">
    <property type="match status" value="1"/>
</dbReference>
<dbReference type="Pfam" id="PF00196">
    <property type="entry name" value="GerE"/>
    <property type="match status" value="1"/>
</dbReference>
<dbReference type="InterPro" id="IPR058245">
    <property type="entry name" value="NreC/VraR/RcsB-like_REC"/>
</dbReference>
<feature type="modified residue" description="4-aspartylphosphate" evidence="5">
    <location>
        <position position="63"/>
    </location>
</feature>
<dbReference type="InterPro" id="IPR016032">
    <property type="entry name" value="Sig_transdc_resp-reg_C-effctor"/>
</dbReference>
<dbReference type="SMART" id="SM00448">
    <property type="entry name" value="REC"/>
    <property type="match status" value="1"/>
</dbReference>
<dbReference type="EMBL" id="PVTX01000002">
    <property type="protein sequence ID" value="PRZ08606.1"/>
    <property type="molecule type" value="Genomic_DNA"/>
</dbReference>
<organism evidence="8 9">
    <name type="scientific">Isoptericola halotolerans</name>
    <dbReference type="NCBI Taxonomy" id="300560"/>
    <lineage>
        <taxon>Bacteria</taxon>
        <taxon>Bacillati</taxon>
        <taxon>Actinomycetota</taxon>
        <taxon>Actinomycetes</taxon>
        <taxon>Micrococcales</taxon>
        <taxon>Promicromonosporaceae</taxon>
        <taxon>Isoptericola</taxon>
    </lineage>
</organism>
<dbReference type="PROSITE" id="PS50110">
    <property type="entry name" value="RESPONSE_REGULATORY"/>
    <property type="match status" value="1"/>
</dbReference>
<dbReference type="InterPro" id="IPR011006">
    <property type="entry name" value="CheY-like_superfamily"/>
</dbReference>
<evidence type="ECO:0000256" key="2">
    <source>
        <dbReference type="ARBA" id="ARBA00023015"/>
    </source>
</evidence>
<feature type="domain" description="Response regulatory" evidence="7">
    <location>
        <begin position="13"/>
        <end position="128"/>
    </location>
</feature>
<dbReference type="CDD" id="cd06170">
    <property type="entry name" value="LuxR_C_like"/>
    <property type="match status" value="1"/>
</dbReference>
<feature type="domain" description="HTH luxR-type" evidence="6">
    <location>
        <begin position="158"/>
        <end position="222"/>
    </location>
</feature>
<protein>
    <submittedName>
        <fullName evidence="8">LuxR family two component transcriptional regulator</fullName>
    </submittedName>
</protein>
<dbReference type="SUPFAM" id="SSF46894">
    <property type="entry name" value="C-terminal effector domain of the bipartite response regulators"/>
    <property type="match status" value="1"/>
</dbReference>
<evidence type="ECO:0000259" key="6">
    <source>
        <dbReference type="PROSITE" id="PS50043"/>
    </source>
</evidence>